<evidence type="ECO:0000256" key="3">
    <source>
        <dbReference type="ARBA" id="ARBA00048462"/>
    </source>
</evidence>
<dbReference type="PANTHER" id="PTHR42681">
    <property type="entry name" value="MALONYL-COA-ACYL CARRIER PROTEIN TRANSACYLASE, MITOCHONDRIAL"/>
    <property type="match status" value="1"/>
</dbReference>
<dbReference type="InterPro" id="IPR016035">
    <property type="entry name" value="Acyl_Trfase/lysoPLipase"/>
</dbReference>
<dbReference type="SUPFAM" id="SSF52151">
    <property type="entry name" value="FabD/lysophospholipase-like"/>
    <property type="match status" value="1"/>
</dbReference>
<comment type="similarity">
    <text evidence="4">Belongs to the fabD family.</text>
</comment>
<organism evidence="6 7">
    <name type="scientific">Apilactobacillus xinyiensis</name>
    <dbReference type="NCBI Taxonomy" id="2841032"/>
    <lineage>
        <taxon>Bacteria</taxon>
        <taxon>Bacillati</taxon>
        <taxon>Bacillota</taxon>
        <taxon>Bacilli</taxon>
        <taxon>Lactobacillales</taxon>
        <taxon>Lactobacillaceae</taxon>
        <taxon>Apilactobacillus</taxon>
    </lineage>
</organism>
<evidence type="ECO:0000313" key="6">
    <source>
        <dbReference type="EMBL" id="MCK8624489.1"/>
    </source>
</evidence>
<dbReference type="Gene3D" id="3.30.70.250">
    <property type="entry name" value="Malonyl-CoA ACP transacylase, ACP-binding"/>
    <property type="match status" value="1"/>
</dbReference>
<dbReference type="InterPro" id="IPR024925">
    <property type="entry name" value="Malonyl_CoA-ACP_transAc"/>
</dbReference>
<evidence type="ECO:0000256" key="2">
    <source>
        <dbReference type="ARBA" id="ARBA00023315"/>
    </source>
</evidence>
<evidence type="ECO:0000256" key="1">
    <source>
        <dbReference type="ARBA" id="ARBA00022679"/>
    </source>
</evidence>
<dbReference type="SMART" id="SM00827">
    <property type="entry name" value="PKS_AT"/>
    <property type="match status" value="1"/>
</dbReference>
<feature type="domain" description="Malonyl-CoA:ACP transacylase (MAT)" evidence="5">
    <location>
        <begin position="6"/>
        <end position="293"/>
    </location>
</feature>
<dbReference type="SUPFAM" id="SSF55048">
    <property type="entry name" value="Probable ACP-binding domain of malonyl-CoA ACP transacylase"/>
    <property type="match status" value="1"/>
</dbReference>
<keyword evidence="2 4" id="KW-0012">Acyltransferase</keyword>
<keyword evidence="1 4" id="KW-0808">Transferase</keyword>
<dbReference type="InterPro" id="IPR050858">
    <property type="entry name" value="Mal-CoA-ACP_Trans/PKS_FabD"/>
</dbReference>
<accession>A0ABT0I1B8</accession>
<gene>
    <name evidence="6" type="ORF">LNP07_03065</name>
</gene>
<dbReference type="EC" id="2.3.1.39" evidence="4"/>
<evidence type="ECO:0000313" key="7">
    <source>
        <dbReference type="Proteomes" id="UP001522905"/>
    </source>
</evidence>
<evidence type="ECO:0000256" key="4">
    <source>
        <dbReference type="PIRNR" id="PIRNR000446"/>
    </source>
</evidence>
<dbReference type="PIRSF" id="PIRSF000446">
    <property type="entry name" value="Mct"/>
    <property type="match status" value="1"/>
</dbReference>
<name>A0ABT0I1B8_9LACO</name>
<dbReference type="Gene3D" id="3.40.366.10">
    <property type="entry name" value="Malonyl-Coenzyme A Acyl Carrier Protein, domain 2"/>
    <property type="match status" value="1"/>
</dbReference>
<protein>
    <recommendedName>
        <fullName evidence="4">Malonyl CoA-acyl carrier protein transacylase</fullName>
        <ecNumber evidence="4">2.3.1.39</ecNumber>
    </recommendedName>
</protein>
<sequence>MNICYLFSGQGSQFPKMGQDLYESNPIYKKTIDEASSVLNLNLADPDIFDNSKNTQIAILTMSVAIYRILSDKLPKATVGMGLSLGEYSALVAAKALSFQSGLKLVHDRSMYMDEAGEKNPGAMAAVLGISPDDVKHVCDEIDGVYPANYNTAKQTVIGGTKDGVKKAMETFKAQGVKRVIPLKVAVASHTPLMQLASDKLSNRLADEDFTEPEFKVMSNTTAEPFTADSVKQTLVEQLINPTHFMQDLQAIEDDGIDAFIEIGPGNTLSKLAKKTVKGVPTYNVDSVDSLNDLLNTLKED</sequence>
<comment type="catalytic activity">
    <reaction evidence="3 4">
        <text>holo-[ACP] + malonyl-CoA = malonyl-[ACP] + CoA</text>
        <dbReference type="Rhea" id="RHEA:41792"/>
        <dbReference type="Rhea" id="RHEA-COMP:9623"/>
        <dbReference type="Rhea" id="RHEA-COMP:9685"/>
        <dbReference type="ChEBI" id="CHEBI:57287"/>
        <dbReference type="ChEBI" id="CHEBI:57384"/>
        <dbReference type="ChEBI" id="CHEBI:64479"/>
        <dbReference type="ChEBI" id="CHEBI:78449"/>
        <dbReference type="EC" id="2.3.1.39"/>
    </reaction>
</comment>
<dbReference type="Pfam" id="PF00698">
    <property type="entry name" value="Acyl_transf_1"/>
    <property type="match status" value="1"/>
</dbReference>
<evidence type="ECO:0000259" key="5">
    <source>
        <dbReference type="SMART" id="SM00827"/>
    </source>
</evidence>
<dbReference type="RefSeq" id="WP_220751268.1">
    <property type="nucleotide sequence ID" value="NZ_BPLL01000011.1"/>
</dbReference>
<dbReference type="Proteomes" id="UP001522905">
    <property type="component" value="Unassembled WGS sequence"/>
</dbReference>
<reference evidence="6 7" key="1">
    <citation type="submission" date="2021-11" db="EMBL/GenBank/DDBJ databases">
        <title>Comparative genomics of bee honey and flower isolates.</title>
        <authorList>
            <person name="Bechtner J.D."/>
            <person name="Gallus M.K."/>
            <person name="Ehrmann M."/>
        </authorList>
    </citation>
    <scope>NUCLEOTIDE SEQUENCE [LARGE SCALE GENOMIC DNA]</scope>
    <source>
        <strain evidence="6 7">M161</strain>
    </source>
</reference>
<dbReference type="InterPro" id="IPR001227">
    <property type="entry name" value="Ac_transferase_dom_sf"/>
</dbReference>
<proteinExistence type="inferred from homology"/>
<dbReference type="InterPro" id="IPR014043">
    <property type="entry name" value="Acyl_transferase_dom"/>
</dbReference>
<dbReference type="PANTHER" id="PTHR42681:SF1">
    <property type="entry name" value="MALONYL-COA-ACYL CARRIER PROTEIN TRANSACYLASE, MITOCHONDRIAL"/>
    <property type="match status" value="1"/>
</dbReference>
<dbReference type="EMBL" id="JAJIAO010000002">
    <property type="protein sequence ID" value="MCK8624489.1"/>
    <property type="molecule type" value="Genomic_DNA"/>
</dbReference>
<dbReference type="InterPro" id="IPR016036">
    <property type="entry name" value="Malonyl_transacylase_ACP-bd"/>
</dbReference>
<comment type="caution">
    <text evidence="6">The sequence shown here is derived from an EMBL/GenBank/DDBJ whole genome shotgun (WGS) entry which is preliminary data.</text>
</comment>
<keyword evidence="7" id="KW-1185">Reference proteome</keyword>